<gene>
    <name evidence="1" type="ORF">GCM10022388_08220</name>
</gene>
<evidence type="ECO:0000313" key="1">
    <source>
        <dbReference type="EMBL" id="GAA4045202.1"/>
    </source>
</evidence>
<name>A0ABP7UJK1_9FLAO</name>
<proteinExistence type="predicted"/>
<evidence type="ECO:0008006" key="3">
    <source>
        <dbReference type="Google" id="ProtNLM"/>
    </source>
</evidence>
<comment type="caution">
    <text evidence="1">The sequence shown here is derived from an EMBL/GenBank/DDBJ whole genome shotgun (WGS) entry which is preliminary data.</text>
</comment>
<evidence type="ECO:0000313" key="2">
    <source>
        <dbReference type="Proteomes" id="UP001500426"/>
    </source>
</evidence>
<dbReference type="Proteomes" id="UP001500426">
    <property type="component" value="Unassembled WGS sequence"/>
</dbReference>
<reference evidence="2" key="1">
    <citation type="journal article" date="2019" name="Int. J. Syst. Evol. Microbiol.">
        <title>The Global Catalogue of Microorganisms (GCM) 10K type strain sequencing project: providing services to taxonomists for standard genome sequencing and annotation.</title>
        <authorList>
            <consortium name="The Broad Institute Genomics Platform"/>
            <consortium name="The Broad Institute Genome Sequencing Center for Infectious Disease"/>
            <person name="Wu L."/>
            <person name="Ma J."/>
        </authorList>
    </citation>
    <scope>NUCLEOTIDE SEQUENCE [LARGE SCALE GENOMIC DNA]</scope>
    <source>
        <strain evidence="2">JCM 17068</strain>
    </source>
</reference>
<accession>A0ABP7UJK1</accession>
<dbReference type="RefSeq" id="WP_345091023.1">
    <property type="nucleotide sequence ID" value="NZ_BAABCS010000006.1"/>
</dbReference>
<protein>
    <recommendedName>
        <fullName evidence="3">Outer membrane lipoprotein carrier protein LolA</fullName>
    </recommendedName>
</protein>
<organism evidence="1 2">
    <name type="scientific">Flavobacterium chungnamense</name>
    <dbReference type="NCBI Taxonomy" id="706182"/>
    <lineage>
        <taxon>Bacteria</taxon>
        <taxon>Pseudomonadati</taxon>
        <taxon>Bacteroidota</taxon>
        <taxon>Flavobacteriia</taxon>
        <taxon>Flavobacteriales</taxon>
        <taxon>Flavobacteriaceae</taxon>
        <taxon>Flavobacterium</taxon>
    </lineage>
</organism>
<sequence>MKKFVLFTLIALCSIASYSQKKKSTVKKAVATSKGVLAKVDNLVAEVKAGNFQLTIDGKEAIVVKPADAKFAPTDVKLKSFTASGVKLYLLSWTEKTLNKTDLKTEDITTVYSNVYEITSKKQVFYNTQLTNHIVEKVFLDRLKNASETQERMRREGFEFTLNADGTITQKNKTQENKLIYDATKMEFVNSKKK</sequence>
<keyword evidence="2" id="KW-1185">Reference proteome</keyword>
<dbReference type="EMBL" id="BAABCS010000006">
    <property type="protein sequence ID" value="GAA4045202.1"/>
    <property type="molecule type" value="Genomic_DNA"/>
</dbReference>